<dbReference type="Proteomes" id="UP000823928">
    <property type="component" value="Unassembled WGS sequence"/>
</dbReference>
<keyword evidence="1" id="KW-0472">Membrane</keyword>
<evidence type="ECO:0000256" key="1">
    <source>
        <dbReference type="SAM" id="Phobius"/>
    </source>
</evidence>
<proteinExistence type="predicted"/>
<keyword evidence="1" id="KW-1133">Transmembrane helix</keyword>
<evidence type="ECO:0000313" key="3">
    <source>
        <dbReference type="Proteomes" id="UP000823928"/>
    </source>
</evidence>
<reference evidence="2" key="1">
    <citation type="submission" date="2020-10" db="EMBL/GenBank/DDBJ databases">
        <authorList>
            <person name="Gilroy R."/>
        </authorList>
    </citation>
    <scope>NUCLEOTIDE SEQUENCE</scope>
    <source>
        <strain evidence="2">6276</strain>
    </source>
</reference>
<dbReference type="EMBL" id="DVIU01000298">
    <property type="protein sequence ID" value="HIS37827.1"/>
    <property type="molecule type" value="Genomic_DNA"/>
</dbReference>
<organism evidence="2 3">
    <name type="scientific">Candidatus Scatousia excrementigallinarum</name>
    <dbReference type="NCBI Taxonomy" id="2840935"/>
    <lineage>
        <taxon>Bacteria</taxon>
        <taxon>Candidatus Scatousia</taxon>
    </lineage>
</organism>
<sequence length="125" mass="15071">MISYPDIEDCTCGTYTETYTPDSEYKKQRIYRKFGHYGYQKKTRSLQRKYLNLTFNPHKAYKYKKLNTSKIQGYSCDEIYNVCTNIKNKQTFTFKSNQFVHDLFSFWYVFLLTGVLMLLLSRKLQ</sequence>
<protein>
    <submittedName>
        <fullName evidence="2">Uncharacterized protein</fullName>
    </submittedName>
</protein>
<dbReference type="AlphaFoldDB" id="A0A9D1F2L2"/>
<name>A0A9D1F2L2_9BACT</name>
<gene>
    <name evidence="2" type="ORF">IAC10_14580</name>
</gene>
<feature type="transmembrane region" description="Helical" evidence="1">
    <location>
        <begin position="103"/>
        <end position="120"/>
    </location>
</feature>
<reference evidence="2" key="2">
    <citation type="journal article" date="2021" name="PeerJ">
        <title>Extensive microbial diversity within the chicken gut microbiome revealed by metagenomics and culture.</title>
        <authorList>
            <person name="Gilroy R."/>
            <person name="Ravi A."/>
            <person name="Getino M."/>
            <person name="Pursley I."/>
            <person name="Horton D.L."/>
            <person name="Alikhan N.F."/>
            <person name="Baker D."/>
            <person name="Gharbi K."/>
            <person name="Hall N."/>
            <person name="Watson M."/>
            <person name="Adriaenssens E.M."/>
            <person name="Foster-Nyarko E."/>
            <person name="Jarju S."/>
            <person name="Secka A."/>
            <person name="Antonio M."/>
            <person name="Oren A."/>
            <person name="Chaudhuri R.R."/>
            <person name="La Ragione R."/>
            <person name="Hildebrand F."/>
            <person name="Pallen M.J."/>
        </authorList>
    </citation>
    <scope>NUCLEOTIDE SEQUENCE</scope>
    <source>
        <strain evidence="2">6276</strain>
    </source>
</reference>
<evidence type="ECO:0000313" key="2">
    <source>
        <dbReference type="EMBL" id="HIS37827.1"/>
    </source>
</evidence>
<comment type="caution">
    <text evidence="2">The sequence shown here is derived from an EMBL/GenBank/DDBJ whole genome shotgun (WGS) entry which is preliminary data.</text>
</comment>
<accession>A0A9D1F2L2</accession>
<keyword evidence="1" id="KW-0812">Transmembrane</keyword>